<keyword evidence="4" id="KW-0812">Transmembrane</keyword>
<organism evidence="5">
    <name type="scientific">Pyricularia oryzae (strain Y34)</name>
    <name type="common">Rice blast fungus</name>
    <name type="synonym">Magnaporthe oryzae</name>
    <dbReference type="NCBI Taxonomy" id="1143189"/>
    <lineage>
        <taxon>Eukaryota</taxon>
        <taxon>Fungi</taxon>
        <taxon>Dikarya</taxon>
        <taxon>Ascomycota</taxon>
        <taxon>Pezizomycotina</taxon>
        <taxon>Sordariomycetes</taxon>
        <taxon>Sordariomycetidae</taxon>
        <taxon>Magnaporthales</taxon>
        <taxon>Pyriculariaceae</taxon>
        <taxon>Pyricularia</taxon>
    </lineage>
</organism>
<dbReference type="SUPFAM" id="SSF48403">
    <property type="entry name" value="Ankyrin repeat"/>
    <property type="match status" value="1"/>
</dbReference>
<dbReference type="PROSITE" id="PS50297">
    <property type="entry name" value="ANK_REP_REGION"/>
    <property type="match status" value="1"/>
</dbReference>
<evidence type="ECO:0008006" key="6">
    <source>
        <dbReference type="Google" id="ProtNLM"/>
    </source>
</evidence>
<feature type="transmembrane region" description="Helical" evidence="4">
    <location>
        <begin position="151"/>
        <end position="176"/>
    </location>
</feature>
<dbReference type="Pfam" id="PF12796">
    <property type="entry name" value="Ank_2"/>
    <property type="match status" value="1"/>
</dbReference>
<accession>A0AA97NPG4</accession>
<dbReference type="AlphaFoldDB" id="A0AA97NPG4"/>
<keyword evidence="2 3" id="KW-0040">ANK repeat</keyword>
<evidence type="ECO:0000256" key="2">
    <source>
        <dbReference type="ARBA" id="ARBA00023043"/>
    </source>
</evidence>
<dbReference type="Proteomes" id="UP000011086">
    <property type="component" value="Unassembled WGS sequence"/>
</dbReference>
<dbReference type="EMBL" id="JH793925">
    <property type="protein sequence ID" value="ELQ33828.1"/>
    <property type="molecule type" value="Genomic_DNA"/>
</dbReference>
<evidence type="ECO:0000256" key="3">
    <source>
        <dbReference type="PROSITE-ProRule" id="PRU00023"/>
    </source>
</evidence>
<protein>
    <recommendedName>
        <fullName evidence="6">Ankyrin</fullName>
    </recommendedName>
</protein>
<dbReference type="PANTHER" id="PTHR24126:SF14">
    <property type="entry name" value="ANK_REP_REGION DOMAIN-CONTAINING PROTEIN"/>
    <property type="match status" value="1"/>
</dbReference>
<proteinExistence type="predicted"/>
<dbReference type="InterPro" id="IPR036770">
    <property type="entry name" value="Ankyrin_rpt-contain_sf"/>
</dbReference>
<name>A0AA97NPG4_PYRO3</name>
<sequence length="215" mass="24003">MLLDTRKVEVDAKSKNSRTPLSWAAAKGHEIVVRMLLDTHKVDVDAKDGNGRTPLLRAAEEGHETVVRMLLDTGKVDVDAKDDEGGTPLLWAAARGHEAVSEALAFSSRPRSMVRLMRLDERPLSGKKRRIREYLWMLVTRRLASEKVTGFILLQLIFFEVSALDFSFAFLVVAGIKGHLYENSSASSPPLFSRGRLNVTNSSPYRLYRGYSDVG</sequence>
<dbReference type="PANTHER" id="PTHR24126">
    <property type="entry name" value="ANKYRIN REPEAT, PH AND SEC7 DOMAIN CONTAINING PROTEIN SECG-RELATED"/>
    <property type="match status" value="1"/>
</dbReference>
<keyword evidence="1" id="KW-0677">Repeat</keyword>
<reference evidence="5" key="1">
    <citation type="journal article" date="2012" name="PLoS Genet.">
        <title>Comparative analysis of the genomes of two field isolates of the rice blast fungus Magnaporthe oryzae.</title>
        <authorList>
            <person name="Xue M."/>
            <person name="Yang J."/>
            <person name="Li Z."/>
            <person name="Hu S."/>
            <person name="Yao N."/>
            <person name="Dean R.A."/>
            <person name="Zhao W."/>
            <person name="Shen M."/>
            <person name="Zhang H."/>
            <person name="Li C."/>
            <person name="Liu L."/>
            <person name="Cao L."/>
            <person name="Xu X."/>
            <person name="Xing Y."/>
            <person name="Hsiang T."/>
            <person name="Zhang Z."/>
            <person name="Xu J.R."/>
            <person name="Peng Y.L."/>
        </authorList>
    </citation>
    <scope>NUCLEOTIDE SEQUENCE</scope>
    <source>
        <strain evidence="5">Y34</strain>
    </source>
</reference>
<evidence type="ECO:0000313" key="5">
    <source>
        <dbReference type="EMBL" id="ELQ33828.1"/>
    </source>
</evidence>
<dbReference type="Gene3D" id="1.25.40.20">
    <property type="entry name" value="Ankyrin repeat-containing domain"/>
    <property type="match status" value="2"/>
</dbReference>
<keyword evidence="4" id="KW-1133">Transmembrane helix</keyword>
<dbReference type="PROSITE" id="PS50088">
    <property type="entry name" value="ANK_REPEAT"/>
    <property type="match status" value="1"/>
</dbReference>
<gene>
    <name evidence="5" type="ORF">OOU_Y34scaffold00870g5</name>
</gene>
<evidence type="ECO:0000256" key="1">
    <source>
        <dbReference type="ARBA" id="ARBA00022737"/>
    </source>
</evidence>
<dbReference type="SMART" id="SM00248">
    <property type="entry name" value="ANK"/>
    <property type="match status" value="3"/>
</dbReference>
<evidence type="ECO:0000256" key="4">
    <source>
        <dbReference type="SAM" id="Phobius"/>
    </source>
</evidence>
<feature type="repeat" description="ANK" evidence="3">
    <location>
        <begin position="50"/>
        <end position="74"/>
    </location>
</feature>
<dbReference type="InterPro" id="IPR002110">
    <property type="entry name" value="Ankyrin_rpt"/>
</dbReference>
<keyword evidence="4" id="KW-0472">Membrane</keyword>